<keyword evidence="2" id="KW-1185">Reference proteome</keyword>
<protein>
    <submittedName>
        <fullName evidence="1">Uncharacterized protein</fullName>
    </submittedName>
</protein>
<dbReference type="Proteomes" id="UP000837857">
    <property type="component" value="Chromosome 7"/>
</dbReference>
<gene>
    <name evidence="1" type="ORF">IPOD504_LOCUS15648</name>
</gene>
<feature type="non-terminal residue" evidence="1">
    <location>
        <position position="93"/>
    </location>
</feature>
<proteinExistence type="predicted"/>
<evidence type="ECO:0000313" key="1">
    <source>
        <dbReference type="EMBL" id="CAH2073452.1"/>
    </source>
</evidence>
<evidence type="ECO:0000313" key="2">
    <source>
        <dbReference type="Proteomes" id="UP000837857"/>
    </source>
</evidence>
<sequence length="93" mass="10171">MRSYLIIAIHGIFELKCEEGLLSKASPTRESGDCLPVSLPTCPVDAISSNLQFPNAPWRAYVNASPINFRTSCTKAPFDGAIGKQRIDCELNN</sequence>
<accession>A0ABN8J166</accession>
<organism evidence="1 2">
    <name type="scientific">Iphiclides podalirius</name>
    <name type="common">scarce swallowtail</name>
    <dbReference type="NCBI Taxonomy" id="110791"/>
    <lineage>
        <taxon>Eukaryota</taxon>
        <taxon>Metazoa</taxon>
        <taxon>Ecdysozoa</taxon>
        <taxon>Arthropoda</taxon>
        <taxon>Hexapoda</taxon>
        <taxon>Insecta</taxon>
        <taxon>Pterygota</taxon>
        <taxon>Neoptera</taxon>
        <taxon>Endopterygota</taxon>
        <taxon>Lepidoptera</taxon>
        <taxon>Glossata</taxon>
        <taxon>Ditrysia</taxon>
        <taxon>Papilionoidea</taxon>
        <taxon>Papilionidae</taxon>
        <taxon>Papilioninae</taxon>
        <taxon>Iphiclides</taxon>
    </lineage>
</organism>
<reference evidence="1" key="1">
    <citation type="submission" date="2022-03" db="EMBL/GenBank/DDBJ databases">
        <authorList>
            <person name="Martin H S."/>
        </authorList>
    </citation>
    <scope>NUCLEOTIDE SEQUENCE</scope>
</reference>
<dbReference type="EMBL" id="OW152819">
    <property type="protein sequence ID" value="CAH2073452.1"/>
    <property type="molecule type" value="Genomic_DNA"/>
</dbReference>
<name>A0ABN8J166_9NEOP</name>